<sequence length="600" mass="69323">MADYEDAEDEFEDALEAIPAHCKMDLDTALSDSKIAIHLFFNNKFDEAQHILEPWVGTSMYHSIGKSIFLFLEALLTFEQTSIQKASVSLKSSIRLCNSYRRKTTLTQSIGNIMKKPNYDTYTPDELHAELCFAESLLLKALLTFIEDETLVSFIRAGIKIRTCFNSYKECNDILNSRTWSESETSFKDHFESGVRLGIGAFNLMISLLPSKIIKLLEFIGFSGSKERGISELESCYQVTHGLRHVLCVLCMLTYNLVIVYVLSQEEGDLEFCEAVLRQQLTLYPNGAWFLYFKGRLEFMRGNVDDGIKWYIASVDSQDTWPQFHHICYWELCWANCVALNWKRAEVFATKLAEQSKWSRTTYNYQRACIMIMRGYTCLSRDELNTVNQLMTDVPKYKQRIAGKSLPMEKFAVKKSQRFFNQKNRLFLPGIELLYLWNLFNVFGKRKSLCDSLYRIIDKNTNDLEKNPGQYGSEYEYDNKALGYLLKGACLRIMDSPFLAEECLKSVVSMEKKIKEDRFLVPYAHVELAFLYKAKGNLDKAAYYLETAKKNYSGYSLETRLHFQIHCAWTTLNDHINSSKTKTAAENNGRFESGSKFDNN</sequence>
<organism evidence="1 2">
    <name type="scientific">Cinara cedri</name>
    <dbReference type="NCBI Taxonomy" id="506608"/>
    <lineage>
        <taxon>Eukaryota</taxon>
        <taxon>Metazoa</taxon>
        <taxon>Ecdysozoa</taxon>
        <taxon>Arthropoda</taxon>
        <taxon>Hexapoda</taxon>
        <taxon>Insecta</taxon>
        <taxon>Pterygota</taxon>
        <taxon>Neoptera</taxon>
        <taxon>Paraneoptera</taxon>
        <taxon>Hemiptera</taxon>
        <taxon>Sternorrhyncha</taxon>
        <taxon>Aphidomorpha</taxon>
        <taxon>Aphidoidea</taxon>
        <taxon>Aphididae</taxon>
        <taxon>Lachninae</taxon>
        <taxon>Cinara</taxon>
    </lineage>
</organism>
<evidence type="ECO:0000313" key="1">
    <source>
        <dbReference type="EMBL" id="VVC30550.1"/>
    </source>
</evidence>
<dbReference type="Proteomes" id="UP000325440">
    <property type="component" value="Unassembled WGS sequence"/>
</dbReference>
<accession>A0A5E4MMG6</accession>
<keyword evidence="2" id="KW-1185">Reference proteome</keyword>
<dbReference type="AlphaFoldDB" id="A0A5E4MMG6"/>
<dbReference type="Pfam" id="PF10300">
    <property type="entry name" value="Iml2-TPR_39"/>
    <property type="match status" value="1"/>
</dbReference>
<dbReference type="PANTHER" id="PTHR31859">
    <property type="entry name" value="TETRATRICOPEPTIDE REPEAT PROTEIN 39 FAMILY MEMBER"/>
    <property type="match status" value="1"/>
</dbReference>
<name>A0A5E4MMG6_9HEMI</name>
<dbReference type="EMBL" id="CABPRJ010000522">
    <property type="protein sequence ID" value="VVC30550.1"/>
    <property type="molecule type" value="Genomic_DNA"/>
</dbReference>
<evidence type="ECO:0000313" key="2">
    <source>
        <dbReference type="Proteomes" id="UP000325440"/>
    </source>
</evidence>
<dbReference type="SUPFAM" id="SSF81901">
    <property type="entry name" value="HCP-like"/>
    <property type="match status" value="1"/>
</dbReference>
<dbReference type="OrthoDB" id="43460at2759"/>
<dbReference type="PANTHER" id="PTHR31859:SF9">
    <property type="entry name" value="TETRATRICOPEPTIDE REPEAT PROTEIN 39B"/>
    <property type="match status" value="1"/>
</dbReference>
<dbReference type="InterPro" id="IPR019412">
    <property type="entry name" value="IML2/TPR_39"/>
</dbReference>
<proteinExistence type="predicted"/>
<gene>
    <name evidence="1" type="ORF">CINCED_3A013823</name>
</gene>
<reference evidence="1 2" key="1">
    <citation type="submission" date="2019-08" db="EMBL/GenBank/DDBJ databases">
        <authorList>
            <person name="Alioto T."/>
            <person name="Alioto T."/>
            <person name="Gomez Garrido J."/>
        </authorList>
    </citation>
    <scope>NUCLEOTIDE SEQUENCE [LARGE SCALE GENOMIC DNA]</scope>
</reference>
<protein>
    <submittedName>
        <fullName evidence="1">Outer membrane protein Iml2/Tetratricopeptide repeat protein 39,Tetratricopeptide repeat-containing</fullName>
    </submittedName>
</protein>